<dbReference type="AlphaFoldDB" id="A0A7S1MTR5"/>
<gene>
    <name evidence="3" type="ORF">NDES1114_LOCUS27091</name>
</gene>
<feature type="region of interest" description="Disordered" evidence="1">
    <location>
        <begin position="41"/>
        <end position="63"/>
    </location>
</feature>
<name>A0A7S1MTR5_NEODS</name>
<feature type="compositionally biased region" description="Basic and acidic residues" evidence="1">
    <location>
        <begin position="385"/>
        <end position="410"/>
    </location>
</feature>
<evidence type="ECO:0000313" key="3">
    <source>
        <dbReference type="EMBL" id="CAD9139878.1"/>
    </source>
</evidence>
<feature type="compositionally biased region" description="Polar residues" evidence="1">
    <location>
        <begin position="431"/>
        <end position="443"/>
    </location>
</feature>
<sequence length="568" mass="62311">MLRRCAATVATRRVLAVTSLAVTSVETLRWLTPKKKVVDPNRPWTKGDDYHSGRQTDENDSSLQVDKSMALSSVVEEMSTADVQLRVGLAVEAYSPALYAFALFDSVDIYRMMLDESLAPRKAEEEVSRWFMNPTDFFRDPTVVPEAMGTERWASMATHLERMLAIYDKEGSPIVIALRRHRLPSSTWLPMVRWLVSEGCEGDFRGIFAGFALAIANGRGPASLMLPSNHNDRVHVVGDVLLAAAKEFGRTSVASLACELLATVGYTMTFADQKALMHAVARANRRGLDWQLRHSGGILNALYSWRDYLHTADGVGPTVPIMVAADVDTETPVDPAVDDDEEAAAFTDYGRGIEVDEAVVAKPAEVSPDDEFVAAESEGDDADEDVRQLRRRRELEADEARVPSDDDHAAVELNPPPSAPEEDNTDHVSEPQATLGSGESSEVQDAEGQGLNTDVGATDVQRKSVSEFFAAERRTTPTSALVNRLLADLPTETRTLKEKKLAKARRKQMLEAEGFEELGAAAALEDLGADDQKPAPRTQSKSKQKAERSRKRVWGERMRKAVGNAGSS</sequence>
<evidence type="ECO:0000256" key="1">
    <source>
        <dbReference type="SAM" id="MobiDB-lite"/>
    </source>
</evidence>
<dbReference type="EMBL" id="HBGF01040435">
    <property type="protein sequence ID" value="CAD9139878.1"/>
    <property type="molecule type" value="Transcribed_RNA"/>
</dbReference>
<feature type="compositionally biased region" description="Acidic residues" evidence="1">
    <location>
        <begin position="367"/>
        <end position="384"/>
    </location>
</feature>
<feature type="region of interest" description="Disordered" evidence="1">
    <location>
        <begin position="523"/>
        <end position="568"/>
    </location>
</feature>
<feature type="compositionally biased region" description="Basic residues" evidence="1">
    <location>
        <begin position="540"/>
        <end position="552"/>
    </location>
</feature>
<feature type="signal peptide" evidence="2">
    <location>
        <begin position="1"/>
        <end position="16"/>
    </location>
</feature>
<accession>A0A7S1MTR5</accession>
<evidence type="ECO:0000256" key="2">
    <source>
        <dbReference type="SAM" id="SignalP"/>
    </source>
</evidence>
<organism evidence="3">
    <name type="scientific">Neobodo designis</name>
    <name type="common">Flagellated protozoan</name>
    <name type="synonym">Bodo designis</name>
    <dbReference type="NCBI Taxonomy" id="312471"/>
    <lineage>
        <taxon>Eukaryota</taxon>
        <taxon>Discoba</taxon>
        <taxon>Euglenozoa</taxon>
        <taxon>Kinetoplastea</taxon>
        <taxon>Metakinetoplastina</taxon>
        <taxon>Neobodonida</taxon>
        <taxon>Neobodo</taxon>
    </lineage>
</organism>
<feature type="compositionally biased region" description="Basic and acidic residues" evidence="1">
    <location>
        <begin position="45"/>
        <end position="57"/>
    </location>
</feature>
<proteinExistence type="predicted"/>
<feature type="chain" id="PRO_5030800990" evidence="2">
    <location>
        <begin position="17"/>
        <end position="568"/>
    </location>
</feature>
<keyword evidence="2" id="KW-0732">Signal</keyword>
<protein>
    <submittedName>
        <fullName evidence="3">Uncharacterized protein</fullName>
    </submittedName>
</protein>
<reference evidence="3" key="1">
    <citation type="submission" date="2021-01" db="EMBL/GenBank/DDBJ databases">
        <authorList>
            <person name="Corre E."/>
            <person name="Pelletier E."/>
            <person name="Niang G."/>
            <person name="Scheremetjew M."/>
            <person name="Finn R."/>
            <person name="Kale V."/>
            <person name="Holt S."/>
            <person name="Cochrane G."/>
            <person name="Meng A."/>
            <person name="Brown T."/>
            <person name="Cohen L."/>
        </authorList>
    </citation>
    <scope>NUCLEOTIDE SEQUENCE</scope>
    <source>
        <strain evidence="3">CCAP 1951/1</strain>
    </source>
</reference>
<feature type="region of interest" description="Disordered" evidence="1">
    <location>
        <begin position="363"/>
        <end position="460"/>
    </location>
</feature>